<evidence type="ECO:0000313" key="10">
    <source>
        <dbReference type="EMBL" id="CAD6254823.1"/>
    </source>
</evidence>
<keyword evidence="6" id="KW-0472">Membrane</keyword>
<feature type="compositionally biased region" description="Acidic residues" evidence="7">
    <location>
        <begin position="402"/>
        <end position="413"/>
    </location>
</feature>
<dbReference type="OrthoDB" id="781280at2759"/>
<dbReference type="SUPFAM" id="SSF52058">
    <property type="entry name" value="L domain-like"/>
    <property type="match status" value="1"/>
</dbReference>
<dbReference type="InterPro" id="IPR011009">
    <property type="entry name" value="Kinase-like_dom_sf"/>
</dbReference>
<keyword evidence="2" id="KW-0433">Leucine-rich repeat</keyword>
<dbReference type="EMBL" id="CAJGYO010000009">
    <property type="protein sequence ID" value="CAD6254823.1"/>
    <property type="molecule type" value="Genomic_DNA"/>
</dbReference>
<dbReference type="GO" id="GO:0016020">
    <property type="term" value="C:membrane"/>
    <property type="evidence" value="ECO:0007669"/>
    <property type="project" value="UniProtKB-SubCell"/>
</dbReference>
<keyword evidence="8" id="KW-0732">Signal</keyword>
<evidence type="ECO:0000256" key="5">
    <source>
        <dbReference type="ARBA" id="ARBA00022989"/>
    </source>
</evidence>
<feature type="domain" description="Protein kinase" evidence="9">
    <location>
        <begin position="441"/>
        <end position="706"/>
    </location>
</feature>
<evidence type="ECO:0000256" key="8">
    <source>
        <dbReference type="SAM" id="SignalP"/>
    </source>
</evidence>
<dbReference type="GO" id="GO:0005524">
    <property type="term" value="F:ATP binding"/>
    <property type="evidence" value="ECO:0007669"/>
    <property type="project" value="InterPro"/>
</dbReference>
<feature type="region of interest" description="Disordered" evidence="7">
    <location>
        <begin position="840"/>
        <end position="868"/>
    </location>
</feature>
<evidence type="ECO:0000256" key="1">
    <source>
        <dbReference type="ARBA" id="ARBA00004370"/>
    </source>
</evidence>
<dbReference type="Gene3D" id="3.80.10.10">
    <property type="entry name" value="Ribonuclease Inhibitor"/>
    <property type="match status" value="2"/>
</dbReference>
<dbReference type="AlphaFoldDB" id="A0A811QG99"/>
<keyword evidence="11" id="KW-1185">Reference proteome</keyword>
<dbReference type="SUPFAM" id="SSF56112">
    <property type="entry name" value="Protein kinase-like (PK-like)"/>
    <property type="match status" value="1"/>
</dbReference>
<evidence type="ECO:0000256" key="6">
    <source>
        <dbReference type="ARBA" id="ARBA00023136"/>
    </source>
</evidence>
<evidence type="ECO:0000256" key="2">
    <source>
        <dbReference type="ARBA" id="ARBA00022614"/>
    </source>
</evidence>
<feature type="region of interest" description="Disordered" evidence="7">
    <location>
        <begin position="400"/>
        <end position="432"/>
    </location>
</feature>
<dbReference type="GO" id="GO:0004672">
    <property type="term" value="F:protein kinase activity"/>
    <property type="evidence" value="ECO:0007669"/>
    <property type="project" value="InterPro"/>
</dbReference>
<dbReference type="PANTHER" id="PTHR48007">
    <property type="entry name" value="LEUCINE-RICH REPEAT RECEPTOR-LIKE PROTEIN KINASE PXC1"/>
    <property type="match status" value="1"/>
</dbReference>
<dbReference type="Pfam" id="PF00069">
    <property type="entry name" value="Pkinase"/>
    <property type="match status" value="1"/>
</dbReference>
<gene>
    <name evidence="10" type="ORF">NCGR_LOCUS38422</name>
</gene>
<evidence type="ECO:0000259" key="9">
    <source>
        <dbReference type="PROSITE" id="PS50011"/>
    </source>
</evidence>
<dbReference type="InterPro" id="IPR003591">
    <property type="entry name" value="Leu-rich_rpt_typical-subtyp"/>
</dbReference>
<feature type="chain" id="PRO_5032329782" description="Protein kinase domain-containing protein" evidence="8">
    <location>
        <begin position="26"/>
        <end position="868"/>
    </location>
</feature>
<sequence>MSVRFLLHSAAFLAILAAATPAALPEPEPVPEPEVKPSDTDALTIFRHGADAHGILSANWSTGDACAGRWLGVGCSPDGRRVTSLTLPSLDLRGPLDPLSHLGELRALDLRGNRLNGTLDALLRGAPGLVLLYLSRNDVSGPVPADALARLTRLVRLDLADNSLSGGIPSAAVFAGLTALVTLRLQDNLLTGLLPDVAAALPRLAEFNVSNNQLSGRVPDAMRARFGVAAFAGNAGLCGPALPLPPCSFLPREPAPMPPSSSVVPSVVPSNPAASSSVASSSPALATPESLGGARNRNKGGLSPGAVAGIAVGNALFFLALASLLVACCCCGRGNGGEPAAAKKRKKRGRVGLEDGGGALFGHLKGEQQQPGRPGSAGRCSDGGDSDGARSKLVFFGADGGEAGEDEDDDSDGSDAGAPLTSHLQQQGRRGSRFQLEELLRASAEMVGRGSLGTVYRAVLGDGRMVAVKRLRDANPCARDEFHRYMDLIGRLRHPHLVPLRAFYYARQEKLLIYDYLPNGNLHDRLHGHKMSGESALDWTTRVRLLLGAARGLACIHREYRTSGVPHGNVKSTNVLIDKDGAARVADFGLALLLSPAHAIARLGGYMAPEQADNKRLSQEADVYSFGVLVLEALTGKAPAQHLQPAAPAPPDAHKKGAAAGVTAMSLPEWVRSVVREEWTAEVFDVELLRYRDIEEEMVALLHVALAMASTPIEGGFVAAAEVVVAEAAPATDVAATAAPAAGPMRPNKVFKDKDVNLVAKCLKDYNGDAVSPTQDHPMDAEFLNYPIRFYSKMEAIFGHFMATGRYALSSGEALVVNQANSAAAKVEGSAFHHIPEEKTNTEVVEGSKATEQLHSTMGGKRKRGNFH</sequence>
<dbReference type="Pfam" id="PF13855">
    <property type="entry name" value="LRR_8"/>
    <property type="match status" value="1"/>
</dbReference>
<name>A0A811QG99_9POAL</name>
<keyword evidence="5" id="KW-1133">Transmembrane helix</keyword>
<accession>A0A811QG99</accession>
<feature type="compositionally biased region" description="Low complexity" evidence="7">
    <location>
        <begin position="274"/>
        <end position="284"/>
    </location>
</feature>
<dbReference type="InterPro" id="IPR046959">
    <property type="entry name" value="PRK1-6/SRF4-like"/>
</dbReference>
<dbReference type="InterPro" id="IPR001611">
    <property type="entry name" value="Leu-rich_rpt"/>
</dbReference>
<proteinExistence type="predicted"/>
<comment type="subcellular location">
    <subcellularLocation>
        <location evidence="1">Membrane</location>
    </subcellularLocation>
</comment>
<keyword evidence="4" id="KW-0677">Repeat</keyword>
<feature type="region of interest" description="Disordered" evidence="7">
    <location>
        <begin position="336"/>
        <end position="386"/>
    </location>
</feature>
<evidence type="ECO:0000256" key="4">
    <source>
        <dbReference type="ARBA" id="ARBA00022737"/>
    </source>
</evidence>
<dbReference type="Gene3D" id="3.30.200.20">
    <property type="entry name" value="Phosphorylase Kinase, domain 1"/>
    <property type="match status" value="1"/>
</dbReference>
<keyword evidence="3" id="KW-0812">Transmembrane</keyword>
<evidence type="ECO:0000313" key="11">
    <source>
        <dbReference type="Proteomes" id="UP000604825"/>
    </source>
</evidence>
<dbReference type="InterPro" id="IPR032675">
    <property type="entry name" value="LRR_dom_sf"/>
</dbReference>
<dbReference type="SMART" id="SM00369">
    <property type="entry name" value="LRR_TYP"/>
    <property type="match status" value="4"/>
</dbReference>
<organism evidence="10 11">
    <name type="scientific">Miscanthus lutarioriparius</name>
    <dbReference type="NCBI Taxonomy" id="422564"/>
    <lineage>
        <taxon>Eukaryota</taxon>
        <taxon>Viridiplantae</taxon>
        <taxon>Streptophyta</taxon>
        <taxon>Embryophyta</taxon>
        <taxon>Tracheophyta</taxon>
        <taxon>Spermatophyta</taxon>
        <taxon>Magnoliopsida</taxon>
        <taxon>Liliopsida</taxon>
        <taxon>Poales</taxon>
        <taxon>Poaceae</taxon>
        <taxon>PACMAD clade</taxon>
        <taxon>Panicoideae</taxon>
        <taxon>Andropogonodae</taxon>
        <taxon>Andropogoneae</taxon>
        <taxon>Saccharinae</taxon>
        <taxon>Miscanthus</taxon>
    </lineage>
</organism>
<dbReference type="PROSITE" id="PS50011">
    <property type="entry name" value="PROTEIN_KINASE_DOM"/>
    <property type="match status" value="1"/>
</dbReference>
<dbReference type="Proteomes" id="UP000604825">
    <property type="component" value="Unassembled WGS sequence"/>
</dbReference>
<feature type="region of interest" description="Disordered" evidence="7">
    <location>
        <begin position="274"/>
        <end position="297"/>
    </location>
</feature>
<dbReference type="InterPro" id="IPR000719">
    <property type="entry name" value="Prot_kinase_dom"/>
</dbReference>
<reference evidence="10" key="1">
    <citation type="submission" date="2020-10" db="EMBL/GenBank/DDBJ databases">
        <authorList>
            <person name="Han B."/>
            <person name="Lu T."/>
            <person name="Zhao Q."/>
            <person name="Huang X."/>
            <person name="Zhao Y."/>
        </authorList>
    </citation>
    <scope>NUCLEOTIDE SEQUENCE</scope>
</reference>
<dbReference type="Gene3D" id="1.10.510.10">
    <property type="entry name" value="Transferase(Phosphotransferase) domain 1"/>
    <property type="match status" value="1"/>
</dbReference>
<dbReference type="PANTHER" id="PTHR48007:SF4">
    <property type="entry name" value="LEUCINE-RICH REPEAT RECEPTOR-LIKE PROTEIN KINASE PXC1"/>
    <property type="match status" value="1"/>
</dbReference>
<feature type="signal peptide" evidence="8">
    <location>
        <begin position="1"/>
        <end position="25"/>
    </location>
</feature>
<comment type="caution">
    <text evidence="10">The sequence shown here is derived from an EMBL/GenBank/DDBJ whole genome shotgun (WGS) entry which is preliminary data.</text>
</comment>
<protein>
    <recommendedName>
        <fullName evidence="9">Protein kinase domain-containing protein</fullName>
    </recommendedName>
</protein>
<evidence type="ECO:0000256" key="3">
    <source>
        <dbReference type="ARBA" id="ARBA00022692"/>
    </source>
</evidence>
<evidence type="ECO:0000256" key="7">
    <source>
        <dbReference type="SAM" id="MobiDB-lite"/>
    </source>
</evidence>